<dbReference type="PANTHER" id="PTHR19858:SF0">
    <property type="entry name" value="PERIODIC TRYPTOPHAN PROTEIN 2 HOMOLOG"/>
    <property type="match status" value="1"/>
</dbReference>
<gene>
    <name evidence="8" type="ORF">GOMPHAMPRED_006018</name>
</gene>
<dbReference type="GO" id="GO:0000462">
    <property type="term" value="P:maturation of SSU-rRNA from tricistronic rRNA transcript (SSU-rRNA, 5.8S rRNA, LSU-rRNA)"/>
    <property type="evidence" value="ECO:0007669"/>
    <property type="project" value="TreeGrafter"/>
</dbReference>
<dbReference type="OrthoDB" id="3142434at2759"/>
<dbReference type="GO" id="GO:0000028">
    <property type="term" value="P:ribosomal small subunit assembly"/>
    <property type="evidence" value="ECO:0007669"/>
    <property type="project" value="TreeGrafter"/>
</dbReference>
<dbReference type="Gene3D" id="2.130.10.10">
    <property type="entry name" value="YVTN repeat-like/Quinoprotein amine dehydrogenase"/>
    <property type="match status" value="4"/>
</dbReference>
<feature type="repeat" description="WD" evidence="6">
    <location>
        <begin position="463"/>
        <end position="504"/>
    </location>
</feature>
<dbReference type="Proteomes" id="UP000664169">
    <property type="component" value="Unassembled WGS sequence"/>
</dbReference>
<evidence type="ECO:0000256" key="3">
    <source>
        <dbReference type="ARBA" id="ARBA00022574"/>
    </source>
</evidence>
<keyword evidence="3 6" id="KW-0853">WD repeat</keyword>
<dbReference type="InterPro" id="IPR007148">
    <property type="entry name" value="SSU_processome_Utp12"/>
</dbReference>
<protein>
    <recommendedName>
        <fullName evidence="7">Small-subunit processome Utp12 domain-containing protein</fullName>
    </recommendedName>
</protein>
<dbReference type="EMBL" id="CAJPDQ010000004">
    <property type="protein sequence ID" value="CAF9907913.1"/>
    <property type="molecule type" value="Genomic_DNA"/>
</dbReference>
<feature type="domain" description="Small-subunit processome Utp12" evidence="7">
    <location>
        <begin position="739"/>
        <end position="844"/>
    </location>
</feature>
<dbReference type="PROSITE" id="PS50294">
    <property type="entry name" value="WD_REPEATS_REGION"/>
    <property type="match status" value="4"/>
</dbReference>
<proteinExistence type="inferred from homology"/>
<evidence type="ECO:0000256" key="4">
    <source>
        <dbReference type="ARBA" id="ARBA00022737"/>
    </source>
</evidence>
<dbReference type="PROSITE" id="PS00678">
    <property type="entry name" value="WD_REPEATS_1"/>
    <property type="match status" value="3"/>
</dbReference>
<dbReference type="CDD" id="cd00200">
    <property type="entry name" value="WD40"/>
    <property type="match status" value="1"/>
</dbReference>
<evidence type="ECO:0000313" key="8">
    <source>
        <dbReference type="EMBL" id="CAF9907913.1"/>
    </source>
</evidence>
<dbReference type="Pfam" id="PF00400">
    <property type="entry name" value="WD40"/>
    <property type="match status" value="6"/>
</dbReference>
<dbReference type="SUPFAM" id="SSF50998">
    <property type="entry name" value="Quinoprotein alcohol dehydrogenase-like"/>
    <property type="match status" value="1"/>
</dbReference>
<dbReference type="SUPFAM" id="SSF50978">
    <property type="entry name" value="WD40 repeat-like"/>
    <property type="match status" value="2"/>
</dbReference>
<comment type="caution">
    <text evidence="8">The sequence shown here is derived from an EMBL/GenBank/DDBJ whole genome shotgun (WGS) entry which is preliminary data.</text>
</comment>
<evidence type="ECO:0000256" key="2">
    <source>
        <dbReference type="ARBA" id="ARBA00010226"/>
    </source>
</evidence>
<feature type="repeat" description="WD" evidence="6">
    <location>
        <begin position="335"/>
        <end position="376"/>
    </location>
</feature>
<evidence type="ECO:0000256" key="5">
    <source>
        <dbReference type="ARBA" id="ARBA00023242"/>
    </source>
</evidence>
<dbReference type="FunFam" id="2.130.10.10:FF:000219">
    <property type="entry name" value="Periodic tryptophan protein 2"/>
    <property type="match status" value="1"/>
</dbReference>
<comment type="similarity">
    <text evidence="2">Belongs to the WD repeat PWP2 family.</text>
</comment>
<reference evidence="8" key="1">
    <citation type="submission" date="2021-03" db="EMBL/GenBank/DDBJ databases">
        <authorList>
            <person name="Tagirdzhanova G."/>
        </authorList>
    </citation>
    <scope>NUCLEOTIDE SEQUENCE</scope>
</reference>
<name>A0A8H3I7K5_9LECA</name>
<keyword evidence="9" id="KW-1185">Reference proteome</keyword>
<dbReference type="InterPro" id="IPR015943">
    <property type="entry name" value="WD40/YVTN_repeat-like_dom_sf"/>
</dbReference>
<dbReference type="PANTHER" id="PTHR19858">
    <property type="entry name" value="WD40 REPEAT PROTEIN"/>
    <property type="match status" value="1"/>
</dbReference>
<evidence type="ECO:0000313" key="9">
    <source>
        <dbReference type="Proteomes" id="UP000664169"/>
    </source>
</evidence>
<keyword evidence="4" id="KW-0677">Repeat</keyword>
<dbReference type="GO" id="GO:0034388">
    <property type="term" value="C:Pwp2p-containing subcomplex of 90S preribosome"/>
    <property type="evidence" value="ECO:0007669"/>
    <property type="project" value="TreeGrafter"/>
</dbReference>
<evidence type="ECO:0000256" key="6">
    <source>
        <dbReference type="PROSITE-ProRule" id="PRU00221"/>
    </source>
</evidence>
<dbReference type="InterPro" id="IPR001680">
    <property type="entry name" value="WD40_rpt"/>
</dbReference>
<accession>A0A8H3I7K5</accession>
<comment type="subcellular location">
    <subcellularLocation>
        <location evidence="1">Nucleus</location>
        <location evidence="1">Nucleolus</location>
    </subcellularLocation>
</comment>
<feature type="repeat" description="WD" evidence="6">
    <location>
        <begin position="377"/>
        <end position="418"/>
    </location>
</feature>
<feature type="repeat" description="WD" evidence="6">
    <location>
        <begin position="147"/>
        <end position="188"/>
    </location>
</feature>
<dbReference type="InterPro" id="IPR036322">
    <property type="entry name" value="WD40_repeat_dom_sf"/>
</dbReference>
<dbReference type="InterPro" id="IPR019775">
    <property type="entry name" value="WD40_repeat_CS"/>
</dbReference>
<dbReference type="InterPro" id="IPR011047">
    <property type="entry name" value="Quinoprotein_ADH-like_sf"/>
</dbReference>
<dbReference type="FunFam" id="2.130.10.10:FF:000470">
    <property type="entry name" value="Periodic tryptophan protein 2 homolog"/>
    <property type="match status" value="1"/>
</dbReference>
<dbReference type="InterPro" id="IPR020472">
    <property type="entry name" value="WD40_PAC1"/>
</dbReference>
<organism evidence="8 9">
    <name type="scientific">Gomphillus americanus</name>
    <dbReference type="NCBI Taxonomy" id="1940652"/>
    <lineage>
        <taxon>Eukaryota</taxon>
        <taxon>Fungi</taxon>
        <taxon>Dikarya</taxon>
        <taxon>Ascomycota</taxon>
        <taxon>Pezizomycotina</taxon>
        <taxon>Lecanoromycetes</taxon>
        <taxon>OSLEUM clade</taxon>
        <taxon>Ostropomycetidae</taxon>
        <taxon>Ostropales</taxon>
        <taxon>Graphidaceae</taxon>
        <taxon>Gomphilloideae</taxon>
        <taxon>Gomphillus</taxon>
    </lineage>
</organism>
<dbReference type="PRINTS" id="PR00320">
    <property type="entry name" value="GPROTEINBRPT"/>
</dbReference>
<keyword evidence="5" id="KW-0539">Nucleus</keyword>
<dbReference type="SMART" id="SM00320">
    <property type="entry name" value="WD40"/>
    <property type="match status" value="12"/>
</dbReference>
<dbReference type="AlphaFoldDB" id="A0A8H3I7K5"/>
<evidence type="ECO:0000256" key="1">
    <source>
        <dbReference type="ARBA" id="ARBA00004604"/>
    </source>
</evidence>
<dbReference type="InterPro" id="IPR027145">
    <property type="entry name" value="PWP2"/>
</dbReference>
<evidence type="ECO:0000259" key="7">
    <source>
        <dbReference type="Pfam" id="PF04003"/>
    </source>
</evidence>
<dbReference type="GO" id="GO:0032040">
    <property type="term" value="C:small-subunit processome"/>
    <property type="evidence" value="ECO:0007669"/>
    <property type="project" value="TreeGrafter"/>
</dbReference>
<dbReference type="PROSITE" id="PS50082">
    <property type="entry name" value="WD_REPEATS_2"/>
    <property type="match status" value="4"/>
</dbReference>
<dbReference type="Pfam" id="PF04003">
    <property type="entry name" value="Utp12"/>
    <property type="match status" value="1"/>
</dbReference>
<sequence length="874" mass="96344">MKTDFHFSNLLGTVYCKGNLVFTPDGTSLLSPVGNRVTVFDLVNNKAYTLPYAHRKNISRIALTPRGNLLLSIDEDGHAILANFSRRLAIYHFSFKASVTALSFDPTGKYFAVGLGRRIEIWHTPSTPGSNEDGEVEFAPFVKYHTHTGHHDDVQSVEWSSDSRFFLSASKDLTARIWSLRQEETFIPTTLAAHRDSVRGAWFSADQESIYTVSQDGALCHWKYMTRHGEEEDESNENSLRWRVVNRHYFMQNHAKTICATFHAGSGLLVVGFSHGIFGLYELPDFNVLHTLSISQNSIDFVSVNQSGEWLAFGASKLGQLLVWEWQSESYILKQQGHFDATNAITYTPDSQQIISTADDGKIKVWDVQTGFCTVTFTEHSGAVTACEFAKRGRILFTASLDGSVRAWDMIRYRNFRTFTAPTRLSFSSLAIDPSGEVVCAGSIDSFEIYIWSVQTGQLLDQLSGHEGPVSSLAFAPNGSSLISGSWDHTVRIWNIFDRTQISEALTLQADVLVVAVRPDSKQIAVATLDGELTFWSLSEAIQEAGVSGRRDVSGGRLVTDRRTAASSAGNKAFTSIAYSVDGTCLLAGGNSKYLCLYAISTLTLLKKFTVSVNLSLSGTQEFLNSKLLTEAGPTALLDTTGEASDLEERLDSTLPGATRGDAASRRTQPTVRVTAVSFATTGRSFCAASTEGLLVYSLDTTLTFDPFDLDIDVTPATTIATLERKDYLVALVMAFRLNDRSLIRRVYESVPHSDISLLAKDIPSIYLSRLLSFVAAELESSAHLEFNLLWLQSLLSIHGLWFKDHSGALVAELRASQRAVNRVTNELNRIAEGNVYAVDFVLQQAKLQNMKTNGVSTDGIPGLRDEDEVIITT</sequence>